<evidence type="ECO:0000313" key="3">
    <source>
        <dbReference type="EMBL" id="AEB95393.1"/>
    </source>
</evidence>
<dbReference type="PATRIC" id="fig|1006006.8.peg.1284"/>
<dbReference type="Pfam" id="PF14559">
    <property type="entry name" value="TPR_19"/>
    <property type="match status" value="1"/>
</dbReference>
<dbReference type="KEGG" id="mcn:Mcup_1289"/>
<dbReference type="RefSeq" id="WP_013737891.1">
    <property type="nucleotide sequence ID" value="NC_015435.1"/>
</dbReference>
<keyword evidence="4" id="KW-1185">Reference proteome</keyword>
<dbReference type="SUPFAM" id="SSF48439">
    <property type="entry name" value="Protein prenylyltransferase"/>
    <property type="match status" value="1"/>
</dbReference>
<dbReference type="AlphaFoldDB" id="F4FY20"/>
<dbReference type="EMBL" id="CP002656">
    <property type="protein sequence ID" value="AEB95393.1"/>
    <property type="molecule type" value="Genomic_DNA"/>
</dbReference>
<dbReference type="eggNOG" id="arCOG03428">
    <property type="taxonomic scope" value="Archaea"/>
</dbReference>
<dbReference type="SMART" id="SM00028">
    <property type="entry name" value="TPR"/>
    <property type="match status" value="6"/>
</dbReference>
<reference evidence="3 4" key="1">
    <citation type="journal article" date="2011" name="J. Bacteriol.">
        <title>Complete genome sequence of Metallosphaera cuprina, a metal sulfide-oxidizing archaeon from a hot spring.</title>
        <authorList>
            <person name="Liu L.J."/>
            <person name="You X.Y."/>
            <person name="Zheng H."/>
            <person name="Wang S."/>
            <person name="Jiang C.Y."/>
            <person name="Liu S.J."/>
        </authorList>
    </citation>
    <scope>NUCLEOTIDE SEQUENCE [LARGE SCALE GENOMIC DNA]</scope>
    <source>
        <strain evidence="3 4">Ar-4</strain>
    </source>
</reference>
<proteinExistence type="predicted"/>
<gene>
    <name evidence="3" type="ordered locus">Mcup_1289</name>
</gene>
<keyword evidence="1" id="KW-0677">Repeat</keyword>
<organism evidence="3 4">
    <name type="scientific">Metallosphaera cuprina (strain Ar-4)</name>
    <dbReference type="NCBI Taxonomy" id="1006006"/>
    <lineage>
        <taxon>Archaea</taxon>
        <taxon>Thermoproteota</taxon>
        <taxon>Thermoprotei</taxon>
        <taxon>Sulfolobales</taxon>
        <taxon>Sulfolobaceae</taxon>
        <taxon>Metallosphaera</taxon>
    </lineage>
</organism>
<dbReference type="Gene3D" id="1.25.40.10">
    <property type="entry name" value="Tetratricopeptide repeat domain"/>
    <property type="match status" value="1"/>
</dbReference>
<evidence type="ECO:0000256" key="1">
    <source>
        <dbReference type="ARBA" id="ARBA00022737"/>
    </source>
</evidence>
<dbReference type="PANTHER" id="PTHR44943">
    <property type="entry name" value="CELLULOSE SYNTHASE OPERON PROTEIN C"/>
    <property type="match status" value="1"/>
</dbReference>
<dbReference type="HOGENOM" id="CLU_1014181_0_0_2"/>
<name>F4FY20_METCR</name>
<dbReference type="OrthoDB" id="115601at2157"/>
<evidence type="ECO:0000256" key="2">
    <source>
        <dbReference type="ARBA" id="ARBA00022803"/>
    </source>
</evidence>
<sequence>MEDKIEIAQSLLENGSYEKVIEILKDVDLLEAYLIRSEAYSKMGKKDLALQELDFGLQKFPFSYAILATKAEILEEMGKLEEALESIESALEFTPFSSEYRFVKARILYRLNRFEEANLELAEVLRTNPKNVDARIMRAFAYYNMGLKLDALSEINRALAFDKENPKLHSLKGKIYYETGFHKLALSEFKIASHYDPENPEHYYNAAMCYFTLKLFDDALIYVDFALSKAEAPNYHALKASILHEMGRDETQEIKRALELDRSLKPVLENMLNVKIYPDGNIEKMK</sequence>
<evidence type="ECO:0000313" key="4">
    <source>
        <dbReference type="Proteomes" id="UP000007812"/>
    </source>
</evidence>
<keyword evidence="2" id="KW-0802">TPR repeat</keyword>
<dbReference type="InterPro" id="IPR051685">
    <property type="entry name" value="Ycf3/AcsC/BcsC/TPR_MFPF"/>
</dbReference>
<protein>
    <submittedName>
        <fullName evidence="3">TPR repeat-containing protein</fullName>
    </submittedName>
</protein>
<dbReference type="Pfam" id="PF13432">
    <property type="entry name" value="TPR_16"/>
    <property type="match status" value="1"/>
</dbReference>
<dbReference type="PANTHER" id="PTHR44943:SF8">
    <property type="entry name" value="TPR REPEAT-CONTAINING PROTEIN MJ0263"/>
    <property type="match status" value="1"/>
</dbReference>
<accession>F4FY20</accession>
<dbReference type="InterPro" id="IPR011990">
    <property type="entry name" value="TPR-like_helical_dom_sf"/>
</dbReference>
<dbReference type="GeneID" id="10493479"/>
<dbReference type="InterPro" id="IPR019734">
    <property type="entry name" value="TPR_rpt"/>
</dbReference>
<dbReference type="STRING" id="1006006.Mcup_1289"/>
<dbReference type="Proteomes" id="UP000007812">
    <property type="component" value="Chromosome"/>
</dbReference>